<dbReference type="AlphaFoldDB" id="A0AA88MQ75"/>
<reference evidence="2" key="1">
    <citation type="submission" date="2023-07" db="EMBL/GenBank/DDBJ databases">
        <title>Chromosome-level Genome Assembly of Striped Snakehead (Channa striata).</title>
        <authorList>
            <person name="Liu H."/>
        </authorList>
    </citation>
    <scope>NUCLEOTIDE SEQUENCE</scope>
    <source>
        <strain evidence="2">Gz</strain>
        <tissue evidence="2">Muscle</tissue>
    </source>
</reference>
<proteinExistence type="predicted"/>
<comment type="caution">
    <text evidence="2">The sequence shown here is derived from an EMBL/GenBank/DDBJ whole genome shotgun (WGS) entry which is preliminary data.</text>
</comment>
<dbReference type="Proteomes" id="UP001187415">
    <property type="component" value="Unassembled WGS sequence"/>
</dbReference>
<gene>
    <name evidence="2" type="ORF">Q5P01_014074</name>
</gene>
<feature type="compositionally biased region" description="Basic residues" evidence="1">
    <location>
        <begin position="113"/>
        <end position="124"/>
    </location>
</feature>
<evidence type="ECO:0000256" key="1">
    <source>
        <dbReference type="SAM" id="MobiDB-lite"/>
    </source>
</evidence>
<sequence length="124" mass="13831">MTSQHVDIKQRPIVTLPKCEVQWRRQTSVRVRSEVNFCALMDDLFRDLGVMWSFEGLSCCGLFIQEDSVFQCEGSAAGGCPAEGGPEEEEGVEAAPPASSSCLQAGQQQQKSPRQRQNRVRLWI</sequence>
<evidence type="ECO:0000313" key="2">
    <source>
        <dbReference type="EMBL" id="KAK2840334.1"/>
    </source>
</evidence>
<protein>
    <submittedName>
        <fullName evidence="2">Uncharacterized protein</fullName>
    </submittedName>
</protein>
<feature type="compositionally biased region" description="Low complexity" evidence="1">
    <location>
        <begin position="75"/>
        <end position="84"/>
    </location>
</feature>
<feature type="compositionally biased region" description="Low complexity" evidence="1">
    <location>
        <begin position="93"/>
        <end position="112"/>
    </location>
</feature>
<keyword evidence="3" id="KW-1185">Reference proteome</keyword>
<name>A0AA88MQ75_CHASR</name>
<dbReference type="EMBL" id="JAUPFM010000010">
    <property type="protein sequence ID" value="KAK2840334.1"/>
    <property type="molecule type" value="Genomic_DNA"/>
</dbReference>
<evidence type="ECO:0000313" key="3">
    <source>
        <dbReference type="Proteomes" id="UP001187415"/>
    </source>
</evidence>
<feature type="region of interest" description="Disordered" evidence="1">
    <location>
        <begin position="75"/>
        <end position="124"/>
    </location>
</feature>
<organism evidence="2 3">
    <name type="scientific">Channa striata</name>
    <name type="common">Snakehead murrel</name>
    <name type="synonym">Ophicephalus striatus</name>
    <dbReference type="NCBI Taxonomy" id="64152"/>
    <lineage>
        <taxon>Eukaryota</taxon>
        <taxon>Metazoa</taxon>
        <taxon>Chordata</taxon>
        <taxon>Craniata</taxon>
        <taxon>Vertebrata</taxon>
        <taxon>Euteleostomi</taxon>
        <taxon>Actinopterygii</taxon>
        <taxon>Neopterygii</taxon>
        <taxon>Teleostei</taxon>
        <taxon>Neoteleostei</taxon>
        <taxon>Acanthomorphata</taxon>
        <taxon>Anabantaria</taxon>
        <taxon>Anabantiformes</taxon>
        <taxon>Channoidei</taxon>
        <taxon>Channidae</taxon>
        <taxon>Channa</taxon>
    </lineage>
</organism>
<accession>A0AA88MQ75</accession>